<dbReference type="PROSITE" id="PS00123">
    <property type="entry name" value="ALKALINE_PHOSPHATASE"/>
    <property type="match status" value="1"/>
</dbReference>
<dbReference type="Pfam" id="PF00245">
    <property type="entry name" value="Alk_phosphatase"/>
    <property type="match status" value="2"/>
</dbReference>
<evidence type="ECO:0000256" key="7">
    <source>
        <dbReference type="PIRSR" id="PIRSR601952-1"/>
    </source>
</evidence>
<feature type="binding site" evidence="8">
    <location>
        <position position="334"/>
    </location>
    <ligand>
        <name>Zn(2+)</name>
        <dbReference type="ChEBI" id="CHEBI:29105"/>
        <label>2</label>
    </ligand>
</feature>
<evidence type="ECO:0000313" key="10">
    <source>
        <dbReference type="EMBL" id="SFE62860.1"/>
    </source>
</evidence>
<keyword evidence="4" id="KW-0378">Hydrolase</keyword>
<sequence>MKKTIILFSLSIFCLTACSPTEKKAKSLPNTPFTPTLAEQNPLKRQWAEPIESYQIKNIPLAKNPNGKPKNIILLIGDGMGLTQIYAAMTANRGKLNIENCSHIGLIKTYASNAYITDSAAGATAFACGEKTYNGAIGVDAEGKSLKTILEIAEENGLATGMVATSSITHATPACFIAHQKSRRMEEEIAADFLNTDIDVFIGGGKKFFERSANGRNLLPELAAKGYQVLDNMNEIAKVKQGKLAGFTAQEQNPKMSEGRGEMLLQSTKTALNILSQNKKGFFLMVEGSQIDWGGHDNNLSYVVQETIDFDKVIGEVLEFAAKDGETLVIITADHETGGLTLVGGNIKEGKVEGAFSTGGHTSVIVPVYAYGCQADKFSGIYENTDIFHKMMAVFGFTSR</sequence>
<evidence type="ECO:0000256" key="3">
    <source>
        <dbReference type="ARBA" id="ARBA00022723"/>
    </source>
</evidence>
<dbReference type="Gene3D" id="3.40.720.10">
    <property type="entry name" value="Alkaline Phosphatase, subunit A"/>
    <property type="match status" value="1"/>
</dbReference>
<organism evidence="10 11">
    <name type="scientific">Thermoflexibacter ruber</name>
    <dbReference type="NCBI Taxonomy" id="1003"/>
    <lineage>
        <taxon>Bacteria</taxon>
        <taxon>Pseudomonadati</taxon>
        <taxon>Bacteroidota</taxon>
        <taxon>Cytophagia</taxon>
        <taxon>Cytophagales</taxon>
        <taxon>Thermoflexibacteraceae</taxon>
        <taxon>Thermoflexibacter</taxon>
    </lineage>
</organism>
<evidence type="ECO:0000256" key="1">
    <source>
        <dbReference type="ARBA" id="ARBA00005984"/>
    </source>
</evidence>
<evidence type="ECO:0000256" key="2">
    <source>
        <dbReference type="ARBA" id="ARBA00022553"/>
    </source>
</evidence>
<evidence type="ECO:0000313" key="11">
    <source>
        <dbReference type="Proteomes" id="UP000199513"/>
    </source>
</evidence>
<dbReference type="GO" id="GO:0046872">
    <property type="term" value="F:metal ion binding"/>
    <property type="evidence" value="ECO:0007669"/>
    <property type="project" value="UniProtKB-KW"/>
</dbReference>
<dbReference type="GO" id="GO:0004035">
    <property type="term" value="F:alkaline phosphatase activity"/>
    <property type="evidence" value="ECO:0007669"/>
    <property type="project" value="TreeGrafter"/>
</dbReference>
<proteinExistence type="inferred from homology"/>
<evidence type="ECO:0000256" key="9">
    <source>
        <dbReference type="RuleBase" id="RU003946"/>
    </source>
</evidence>
<feature type="binding site" evidence="8">
    <location>
        <position position="296"/>
    </location>
    <ligand>
        <name>Zn(2+)</name>
        <dbReference type="ChEBI" id="CHEBI:29105"/>
        <label>2</label>
    </ligand>
</feature>
<feature type="active site" description="Phosphoserine intermediate" evidence="7">
    <location>
        <position position="119"/>
    </location>
</feature>
<keyword evidence="2" id="KW-0597">Phosphoprotein</keyword>
<dbReference type="RefSeq" id="WP_091539927.1">
    <property type="nucleotide sequence ID" value="NZ_FONY01000004.1"/>
</dbReference>
<dbReference type="EMBL" id="FONY01000004">
    <property type="protein sequence ID" value="SFE62860.1"/>
    <property type="molecule type" value="Genomic_DNA"/>
</dbReference>
<evidence type="ECO:0000256" key="8">
    <source>
        <dbReference type="PIRSR" id="PIRSR601952-2"/>
    </source>
</evidence>
<dbReference type="InterPro" id="IPR017850">
    <property type="entry name" value="Alkaline_phosphatase_core_sf"/>
</dbReference>
<evidence type="ECO:0000256" key="5">
    <source>
        <dbReference type="ARBA" id="ARBA00022833"/>
    </source>
</evidence>
<feature type="binding site" evidence="8">
    <location>
        <position position="335"/>
    </location>
    <ligand>
        <name>Zn(2+)</name>
        <dbReference type="ChEBI" id="CHEBI:29105"/>
        <label>2</label>
    </ligand>
</feature>
<dbReference type="PRINTS" id="PR00113">
    <property type="entry name" value="ALKPHPHTASE"/>
</dbReference>
<dbReference type="Proteomes" id="UP000199513">
    <property type="component" value="Unassembled WGS sequence"/>
</dbReference>
<keyword evidence="5 8" id="KW-0862">Zinc</keyword>
<comment type="similarity">
    <text evidence="1 9">Belongs to the alkaline phosphatase family.</text>
</comment>
<comment type="cofactor">
    <cofactor evidence="8">
        <name>Mg(2+)</name>
        <dbReference type="ChEBI" id="CHEBI:18420"/>
    </cofactor>
    <text evidence="8">Binds 1 Mg(2+) ion.</text>
</comment>
<feature type="binding site" evidence="8">
    <location>
        <position position="78"/>
    </location>
    <ligand>
        <name>Zn(2+)</name>
        <dbReference type="ChEBI" id="CHEBI:29105"/>
        <label>2</label>
    </ligand>
</feature>
<dbReference type="SMR" id="A0A1I2C5F9"/>
<protein>
    <submittedName>
        <fullName evidence="10">Alkaline phosphatase</fullName>
    </submittedName>
</protein>
<feature type="binding site" evidence="8">
    <location>
        <position position="78"/>
    </location>
    <ligand>
        <name>Mg(2+)</name>
        <dbReference type="ChEBI" id="CHEBI:18420"/>
    </ligand>
</feature>
<comment type="cofactor">
    <cofactor evidence="8">
        <name>Zn(2+)</name>
        <dbReference type="ChEBI" id="CHEBI:29105"/>
    </cofactor>
    <text evidence="8">Binds 2 Zn(2+) ions.</text>
</comment>
<evidence type="ECO:0000256" key="4">
    <source>
        <dbReference type="ARBA" id="ARBA00022801"/>
    </source>
</evidence>
<dbReference type="CDD" id="cd16012">
    <property type="entry name" value="ALP"/>
    <property type="match status" value="1"/>
</dbReference>
<feature type="binding site" evidence="8">
    <location>
        <position position="170"/>
    </location>
    <ligand>
        <name>Mg(2+)</name>
        <dbReference type="ChEBI" id="CHEBI:18420"/>
    </ligand>
</feature>
<dbReference type="PANTHER" id="PTHR11596:SF5">
    <property type="entry name" value="ALKALINE PHOSPHATASE"/>
    <property type="match status" value="1"/>
</dbReference>
<dbReference type="PANTHER" id="PTHR11596">
    <property type="entry name" value="ALKALINE PHOSPHATASE"/>
    <property type="match status" value="1"/>
</dbReference>
<evidence type="ECO:0000256" key="6">
    <source>
        <dbReference type="ARBA" id="ARBA00022842"/>
    </source>
</evidence>
<dbReference type="InterPro" id="IPR018299">
    <property type="entry name" value="Alkaline_phosphatase_AS"/>
</dbReference>
<dbReference type="AlphaFoldDB" id="A0A1I2C5F9"/>
<dbReference type="OrthoDB" id="9794455at2"/>
<gene>
    <name evidence="10" type="ORF">SAMN04488541_100466</name>
</gene>
<name>A0A1I2C5F9_9BACT</name>
<dbReference type="InterPro" id="IPR001952">
    <property type="entry name" value="Alkaline_phosphatase"/>
</dbReference>
<accession>A0A1I2C5F9</accession>
<feature type="binding site" evidence="8">
    <location>
        <position position="287"/>
    </location>
    <ligand>
        <name>Mg(2+)</name>
        <dbReference type="ChEBI" id="CHEBI:18420"/>
    </ligand>
</feature>
<feature type="binding site" evidence="8">
    <location>
        <position position="172"/>
    </location>
    <ligand>
        <name>Mg(2+)</name>
        <dbReference type="ChEBI" id="CHEBI:18420"/>
    </ligand>
</feature>
<dbReference type="SMART" id="SM00098">
    <property type="entry name" value="alkPPc"/>
    <property type="match status" value="1"/>
</dbReference>
<dbReference type="SUPFAM" id="SSF53649">
    <property type="entry name" value="Alkaline phosphatase-like"/>
    <property type="match status" value="1"/>
</dbReference>
<keyword evidence="11" id="KW-1185">Reference proteome</keyword>
<reference evidence="10 11" key="1">
    <citation type="submission" date="2016-10" db="EMBL/GenBank/DDBJ databases">
        <authorList>
            <person name="de Groot N.N."/>
        </authorList>
    </citation>
    <scope>NUCLEOTIDE SEQUENCE [LARGE SCALE GENOMIC DNA]</scope>
    <source>
        <strain>GEY</strain>
        <strain evidence="11">DSM 9560</strain>
    </source>
</reference>
<feature type="binding site" evidence="8">
    <location>
        <position position="292"/>
    </location>
    <ligand>
        <name>Zn(2+)</name>
        <dbReference type="ChEBI" id="CHEBI:29105"/>
        <label>2</label>
    </ligand>
</feature>
<dbReference type="STRING" id="1003.SAMN04488541_100466"/>
<keyword evidence="6 8" id="KW-0460">Magnesium</keyword>
<keyword evidence="3 8" id="KW-0479">Metal-binding</keyword>